<keyword evidence="3" id="KW-1185">Reference proteome</keyword>
<gene>
    <name evidence="2" type="ORF">OKJ99_04965</name>
</gene>
<feature type="compositionally biased region" description="Basic and acidic residues" evidence="1">
    <location>
        <begin position="66"/>
        <end position="77"/>
    </location>
</feature>
<organism evidence="2 3">
    <name type="scientific">Streptomyces endophyticus</name>
    <dbReference type="NCBI Taxonomy" id="714166"/>
    <lineage>
        <taxon>Bacteria</taxon>
        <taxon>Bacillati</taxon>
        <taxon>Actinomycetota</taxon>
        <taxon>Actinomycetes</taxon>
        <taxon>Kitasatosporales</taxon>
        <taxon>Streptomycetaceae</taxon>
        <taxon>Streptomyces</taxon>
    </lineage>
</organism>
<reference evidence="2 3" key="1">
    <citation type="submission" date="2022-10" db="EMBL/GenBank/DDBJ databases">
        <authorList>
            <person name="Xie J."/>
            <person name="Shen N."/>
        </authorList>
    </citation>
    <scope>NUCLEOTIDE SEQUENCE [LARGE SCALE GENOMIC DNA]</scope>
    <source>
        <strain evidence="2 3">YIM65594</strain>
    </source>
</reference>
<dbReference type="Proteomes" id="UP001354931">
    <property type="component" value="Unassembled WGS sequence"/>
</dbReference>
<feature type="region of interest" description="Disordered" evidence="1">
    <location>
        <begin position="1"/>
        <end position="22"/>
    </location>
</feature>
<proteinExistence type="predicted"/>
<evidence type="ECO:0000313" key="2">
    <source>
        <dbReference type="EMBL" id="MEB8336866.1"/>
    </source>
</evidence>
<protein>
    <submittedName>
        <fullName evidence="2">Uncharacterized protein</fullName>
    </submittedName>
</protein>
<comment type="caution">
    <text evidence="2">The sequence shown here is derived from an EMBL/GenBank/DDBJ whole genome shotgun (WGS) entry which is preliminary data.</text>
</comment>
<evidence type="ECO:0000256" key="1">
    <source>
        <dbReference type="SAM" id="MobiDB-lite"/>
    </source>
</evidence>
<sequence length="124" mass="13508">MPGRSTRTEGPAIPAQQPPGSLQQEIAVSGRLLDPASRSRESNLGIHVQQLHARYLTAAAKLADAHDMEAQHHERVAQSEASTAEEHRSHARKARQAALHIRTAAHQATYPEDADLPPDARHTP</sequence>
<name>A0ABU6EYP1_9ACTN</name>
<dbReference type="EMBL" id="JAOZYC010000024">
    <property type="protein sequence ID" value="MEB8336866.1"/>
    <property type="molecule type" value="Genomic_DNA"/>
</dbReference>
<dbReference type="RefSeq" id="WP_326014499.1">
    <property type="nucleotide sequence ID" value="NZ_JAOZYC010000024.1"/>
</dbReference>
<feature type="region of interest" description="Disordered" evidence="1">
    <location>
        <begin position="66"/>
        <end position="124"/>
    </location>
</feature>
<evidence type="ECO:0000313" key="3">
    <source>
        <dbReference type="Proteomes" id="UP001354931"/>
    </source>
</evidence>
<accession>A0ABU6EYP1</accession>